<evidence type="ECO:0000259" key="2">
    <source>
        <dbReference type="PROSITE" id="PS50969"/>
    </source>
</evidence>
<feature type="region of interest" description="Disordered" evidence="1">
    <location>
        <begin position="263"/>
        <end position="298"/>
    </location>
</feature>
<evidence type="ECO:0000313" key="4">
    <source>
        <dbReference type="Proteomes" id="UP001219568"/>
    </source>
</evidence>
<feature type="compositionally biased region" description="Polar residues" evidence="1">
    <location>
        <begin position="147"/>
        <end position="166"/>
    </location>
</feature>
<sequence length="756" mass="83135">MSLRSLRSRDLLHFTPTHWALCYPQPSPQAANQYSSKLSLDFRSRSNFSTLLSSRSKSFKLSRANKKPKRASDAADSNYLSNTPQYAISAYNAVNMGSGSSPMGQGGLPPSPYNSWDPASSRNIYPSVEHADYPIQANPPLHWAPSPATSSTGGQRQNAQNNSPRARQSRGNRNRVPHLQPPIPSRPDQVPDNPFNGLPQNMMDMNNFFAMAQSMPWMGQGLDGAAPPFFPPMNPALSYQNVRPMSTMAGLPQQPIIQLPDSRTKRLPSRESTPPVKVPAPTQAYMQQSSQEPQQSSSKRPLLIILDLNGTLIFRKKRVFPPKFARRAGLDQFLASLIKNYSVMIWSSSQPPTVNAVCEKLFPGAMHDKVVALWGRDKFGLTQRQYNNKLQVYKQLHKVWETPSIQGAFPGNESLRDVPSAAATTTRRAMVQKASVQQKAMVDTKNLQPGHRWDQTNTILIDDSKLKALSEPFNILEIPEFTNDPKIDESTLFAKILHRLDILSHHDDVSKVLRVWNERVDKSEGSILDLDLGPMEDLDLEDGGMTLPTEPSASTSASASTSTAAPRNKNQPQTQTEEEKQEQKAATRKAKKQRQKARKAQTQAKKDQKAAAEVAAEIADLDIDQNAAAVTATTGSNEKQRAPRQHKDSIRHQSKQNAMFQDLPDIVEGAMDSVAPETSSTSASTATVTAEMGSSVTEAGESRLLTETGVGDADADTATHGSEPEYQPRSPSPVTSVASENSLLDRLEEGLGMSKR</sequence>
<dbReference type="InterPro" id="IPR050365">
    <property type="entry name" value="TIM50"/>
</dbReference>
<dbReference type="InterPro" id="IPR004274">
    <property type="entry name" value="FCP1_dom"/>
</dbReference>
<gene>
    <name evidence="3" type="ORF">N7460_013746</name>
</gene>
<feature type="compositionally biased region" description="Basic residues" evidence="1">
    <location>
        <begin position="586"/>
        <end position="599"/>
    </location>
</feature>
<evidence type="ECO:0000256" key="1">
    <source>
        <dbReference type="SAM" id="MobiDB-lite"/>
    </source>
</evidence>
<dbReference type="SMART" id="SM00577">
    <property type="entry name" value="CPDc"/>
    <property type="match status" value="1"/>
</dbReference>
<feature type="compositionally biased region" description="Basic residues" evidence="1">
    <location>
        <begin position="59"/>
        <end position="69"/>
    </location>
</feature>
<feature type="compositionally biased region" description="Low complexity" evidence="1">
    <location>
        <begin position="673"/>
        <end position="691"/>
    </location>
</feature>
<name>A0AAD6N2N0_PENCN</name>
<feature type="region of interest" description="Disordered" evidence="1">
    <location>
        <begin position="673"/>
        <end position="756"/>
    </location>
</feature>
<dbReference type="Proteomes" id="UP001219568">
    <property type="component" value="Unassembled WGS sequence"/>
</dbReference>
<dbReference type="EMBL" id="JAQJZL010000016">
    <property type="protein sequence ID" value="KAJ6023351.1"/>
    <property type="molecule type" value="Genomic_DNA"/>
</dbReference>
<feature type="region of interest" description="Disordered" evidence="1">
    <location>
        <begin position="59"/>
        <end position="79"/>
    </location>
</feature>
<dbReference type="PANTHER" id="PTHR12210">
    <property type="entry name" value="DULLARD PROTEIN PHOSPHATASE"/>
    <property type="match status" value="1"/>
</dbReference>
<feature type="compositionally biased region" description="Basic and acidic residues" evidence="1">
    <location>
        <begin position="638"/>
        <end position="651"/>
    </location>
</feature>
<reference evidence="3" key="1">
    <citation type="journal article" date="2023" name="IMA Fungus">
        <title>Comparative genomic study of the Penicillium genus elucidates a diverse pangenome and 15 lateral gene transfer events.</title>
        <authorList>
            <person name="Petersen C."/>
            <person name="Sorensen T."/>
            <person name="Nielsen M.R."/>
            <person name="Sondergaard T.E."/>
            <person name="Sorensen J.L."/>
            <person name="Fitzpatrick D.A."/>
            <person name="Frisvad J.C."/>
            <person name="Nielsen K.L."/>
        </authorList>
    </citation>
    <scope>NUCLEOTIDE SEQUENCE</scope>
    <source>
        <strain evidence="3">IBT 15450</strain>
    </source>
</reference>
<dbReference type="AlphaFoldDB" id="A0AAD6N2N0"/>
<dbReference type="PROSITE" id="PS50969">
    <property type="entry name" value="FCP1"/>
    <property type="match status" value="1"/>
</dbReference>
<evidence type="ECO:0000313" key="3">
    <source>
        <dbReference type="EMBL" id="KAJ6023351.1"/>
    </source>
</evidence>
<comment type="caution">
    <text evidence="3">The sequence shown here is derived from an EMBL/GenBank/DDBJ whole genome shotgun (WGS) entry which is preliminary data.</text>
</comment>
<keyword evidence="4" id="KW-1185">Reference proteome</keyword>
<feature type="region of interest" description="Disordered" evidence="1">
    <location>
        <begin position="136"/>
        <end position="199"/>
    </location>
</feature>
<proteinExistence type="predicted"/>
<feature type="compositionally biased region" description="Low complexity" evidence="1">
    <location>
        <begin position="552"/>
        <end position="565"/>
    </location>
</feature>
<protein>
    <recommendedName>
        <fullName evidence="2">FCP1 homology domain-containing protein</fullName>
    </recommendedName>
</protein>
<dbReference type="Pfam" id="PF03031">
    <property type="entry name" value="NIF"/>
    <property type="match status" value="2"/>
</dbReference>
<dbReference type="SUPFAM" id="SSF56784">
    <property type="entry name" value="HAD-like"/>
    <property type="match status" value="1"/>
</dbReference>
<feature type="domain" description="FCP1 homology" evidence="2">
    <location>
        <begin position="297"/>
        <end position="503"/>
    </location>
</feature>
<accession>A0AAD6N2N0</accession>
<feature type="compositionally biased region" description="Polar residues" evidence="1">
    <location>
        <begin position="732"/>
        <end position="742"/>
    </location>
</feature>
<feature type="compositionally biased region" description="Basic residues" evidence="1">
    <location>
        <begin position="167"/>
        <end position="176"/>
    </location>
</feature>
<organism evidence="3 4">
    <name type="scientific">Penicillium canescens</name>
    <dbReference type="NCBI Taxonomy" id="5083"/>
    <lineage>
        <taxon>Eukaryota</taxon>
        <taxon>Fungi</taxon>
        <taxon>Dikarya</taxon>
        <taxon>Ascomycota</taxon>
        <taxon>Pezizomycotina</taxon>
        <taxon>Eurotiomycetes</taxon>
        <taxon>Eurotiomycetidae</taxon>
        <taxon>Eurotiales</taxon>
        <taxon>Aspergillaceae</taxon>
        <taxon>Penicillium</taxon>
    </lineage>
</organism>
<reference evidence="3" key="2">
    <citation type="submission" date="2023-01" db="EMBL/GenBank/DDBJ databases">
        <authorList>
            <person name="Petersen C."/>
        </authorList>
    </citation>
    <scope>NUCLEOTIDE SEQUENCE</scope>
    <source>
        <strain evidence="3">IBT 15450</strain>
    </source>
</reference>
<dbReference type="InterPro" id="IPR023214">
    <property type="entry name" value="HAD_sf"/>
</dbReference>
<feature type="region of interest" description="Disordered" evidence="1">
    <location>
        <begin position="631"/>
        <end position="657"/>
    </location>
</feature>
<feature type="compositionally biased region" description="Low complexity" evidence="1">
    <location>
        <begin position="287"/>
        <end position="298"/>
    </location>
</feature>
<dbReference type="InterPro" id="IPR036412">
    <property type="entry name" value="HAD-like_sf"/>
</dbReference>
<feature type="region of interest" description="Disordered" evidence="1">
    <location>
        <begin position="527"/>
        <end position="608"/>
    </location>
</feature>
<dbReference type="Gene3D" id="3.40.50.1000">
    <property type="entry name" value="HAD superfamily/HAD-like"/>
    <property type="match status" value="1"/>
</dbReference>